<feature type="compositionally biased region" description="Basic and acidic residues" evidence="1">
    <location>
        <begin position="40"/>
        <end position="102"/>
    </location>
</feature>
<evidence type="ECO:0000313" key="3">
    <source>
        <dbReference type="Proteomes" id="UP000827986"/>
    </source>
</evidence>
<gene>
    <name evidence="2" type="ORF">KIL84_009635</name>
</gene>
<protein>
    <submittedName>
        <fullName evidence="2">Uncharacterized protein</fullName>
    </submittedName>
</protein>
<name>A0A9D3XLX5_9SAUR</name>
<keyword evidence="3" id="KW-1185">Reference proteome</keyword>
<dbReference type="EMBL" id="JAHDVG010000467">
    <property type="protein sequence ID" value="KAH1181881.1"/>
    <property type="molecule type" value="Genomic_DNA"/>
</dbReference>
<comment type="caution">
    <text evidence="2">The sequence shown here is derived from an EMBL/GenBank/DDBJ whole genome shotgun (WGS) entry which is preliminary data.</text>
</comment>
<dbReference type="Proteomes" id="UP000827986">
    <property type="component" value="Unassembled WGS sequence"/>
</dbReference>
<evidence type="ECO:0000256" key="1">
    <source>
        <dbReference type="SAM" id="MobiDB-lite"/>
    </source>
</evidence>
<feature type="region of interest" description="Disordered" evidence="1">
    <location>
        <begin position="1"/>
        <end position="148"/>
    </location>
</feature>
<dbReference type="AlphaFoldDB" id="A0A9D3XLX5"/>
<feature type="compositionally biased region" description="Polar residues" evidence="1">
    <location>
        <begin position="139"/>
        <end position="148"/>
    </location>
</feature>
<proteinExistence type="predicted"/>
<organism evidence="2 3">
    <name type="scientific">Mauremys mutica</name>
    <name type="common">yellowpond turtle</name>
    <dbReference type="NCBI Taxonomy" id="74926"/>
    <lineage>
        <taxon>Eukaryota</taxon>
        <taxon>Metazoa</taxon>
        <taxon>Chordata</taxon>
        <taxon>Craniata</taxon>
        <taxon>Vertebrata</taxon>
        <taxon>Euteleostomi</taxon>
        <taxon>Archelosauria</taxon>
        <taxon>Testudinata</taxon>
        <taxon>Testudines</taxon>
        <taxon>Cryptodira</taxon>
        <taxon>Durocryptodira</taxon>
        <taxon>Testudinoidea</taxon>
        <taxon>Geoemydidae</taxon>
        <taxon>Geoemydinae</taxon>
        <taxon>Mauremys</taxon>
    </lineage>
</organism>
<evidence type="ECO:0000313" key="2">
    <source>
        <dbReference type="EMBL" id="KAH1181881.1"/>
    </source>
</evidence>
<accession>A0A9D3XLX5</accession>
<sequence length="148" mass="17557">MPRGRAGRSPENTEGTVTHPASRGSSQRCLASVERKRLKWERERKMRELEDCEEQRQHELEEKERQRQHEETQRQHEDRQREHELEEKERQRQHELELERLRSSGPLAVVSEGGPRTARSFDKGILAQPFSTPHMISIPKNQYLQDSK</sequence>
<reference evidence="2" key="1">
    <citation type="submission" date="2021-09" db="EMBL/GenBank/DDBJ databases">
        <title>The genome of Mauremys mutica provides insights into the evolution of semi-aquatic lifestyle.</title>
        <authorList>
            <person name="Gong S."/>
            <person name="Gao Y."/>
        </authorList>
    </citation>
    <scope>NUCLEOTIDE SEQUENCE</scope>
    <source>
        <strain evidence="2">MM-2020</strain>
        <tissue evidence="2">Muscle</tissue>
    </source>
</reference>